<accession>A0A518G4J4</accession>
<name>A0A518G4J4_9BACT</name>
<evidence type="ECO:0000313" key="1">
    <source>
        <dbReference type="EMBL" id="QDV23516.1"/>
    </source>
</evidence>
<reference evidence="1 2" key="1">
    <citation type="submission" date="2019-02" db="EMBL/GenBank/DDBJ databases">
        <title>Deep-cultivation of Planctomycetes and their phenomic and genomic characterization uncovers novel biology.</title>
        <authorList>
            <person name="Wiegand S."/>
            <person name="Jogler M."/>
            <person name="Boedeker C."/>
            <person name="Pinto D."/>
            <person name="Vollmers J."/>
            <person name="Rivas-Marin E."/>
            <person name="Kohn T."/>
            <person name="Peeters S.H."/>
            <person name="Heuer A."/>
            <person name="Rast P."/>
            <person name="Oberbeckmann S."/>
            <person name="Bunk B."/>
            <person name="Jeske O."/>
            <person name="Meyerdierks A."/>
            <person name="Storesund J.E."/>
            <person name="Kallscheuer N."/>
            <person name="Luecker S."/>
            <person name="Lage O.M."/>
            <person name="Pohl T."/>
            <person name="Merkel B.J."/>
            <person name="Hornburger P."/>
            <person name="Mueller R.-W."/>
            <person name="Bruemmer F."/>
            <person name="Labrenz M."/>
            <person name="Spormann A.M."/>
            <person name="Op den Camp H."/>
            <person name="Overmann J."/>
            <person name="Amann R."/>
            <person name="Jetten M.S.M."/>
            <person name="Mascher T."/>
            <person name="Medema M.H."/>
            <person name="Devos D.P."/>
            <person name="Kaster A.-K."/>
            <person name="Ovreas L."/>
            <person name="Rohde M."/>
            <person name="Galperin M.Y."/>
            <person name="Jogler C."/>
        </authorList>
    </citation>
    <scope>NUCLEOTIDE SEQUENCE [LARGE SCALE GENOMIC DNA]</scope>
    <source>
        <strain evidence="1 2">Q31a</strain>
    </source>
</reference>
<dbReference type="AlphaFoldDB" id="A0A518G4J4"/>
<gene>
    <name evidence="1" type="ORF">Q31a_18160</name>
</gene>
<sequence>MTQLLEEDGEKNLSMGLGLDWIPSLFGTACEYCNPTRTQCRIRCHHNAIRDANPTFELNMKFDQQAMQ</sequence>
<protein>
    <submittedName>
        <fullName evidence="1">Uncharacterized protein</fullName>
    </submittedName>
</protein>
<dbReference type="EMBL" id="CP036298">
    <property type="protein sequence ID" value="QDV23516.1"/>
    <property type="molecule type" value="Genomic_DNA"/>
</dbReference>
<proteinExistence type="predicted"/>
<evidence type="ECO:0000313" key="2">
    <source>
        <dbReference type="Proteomes" id="UP000318017"/>
    </source>
</evidence>
<dbReference type="Proteomes" id="UP000318017">
    <property type="component" value="Chromosome"/>
</dbReference>
<keyword evidence="2" id="KW-1185">Reference proteome</keyword>
<organism evidence="1 2">
    <name type="scientific">Aureliella helgolandensis</name>
    <dbReference type="NCBI Taxonomy" id="2527968"/>
    <lineage>
        <taxon>Bacteria</taxon>
        <taxon>Pseudomonadati</taxon>
        <taxon>Planctomycetota</taxon>
        <taxon>Planctomycetia</taxon>
        <taxon>Pirellulales</taxon>
        <taxon>Pirellulaceae</taxon>
        <taxon>Aureliella</taxon>
    </lineage>
</organism>
<dbReference type="KEGG" id="ahel:Q31a_18160"/>